<evidence type="ECO:0000256" key="4">
    <source>
        <dbReference type="ARBA" id="ARBA00023136"/>
    </source>
</evidence>
<dbReference type="Proteomes" id="UP000261540">
    <property type="component" value="Unplaced"/>
</dbReference>
<dbReference type="GO" id="GO:0005886">
    <property type="term" value="C:plasma membrane"/>
    <property type="evidence" value="ECO:0007669"/>
    <property type="project" value="TreeGrafter"/>
</dbReference>
<sequence length="103" mass="11470">MAYLTCSQICMKYLLFIFNFVFWLAGTVLFAVALWLRFNSKTKSFFEGELSASLFLTGVHILIVAGALTMALGFLGCCGAVRESPSTLGLVKIWLPWHQSQLL</sequence>
<keyword evidence="4 5" id="KW-0472">Membrane</keyword>
<dbReference type="Ensembl" id="ENSPKIT00000037510.1">
    <property type="protein sequence ID" value="ENSPKIP00000013095.1"/>
    <property type="gene ID" value="ENSPKIG00000000652.1"/>
</dbReference>
<dbReference type="PANTHER" id="PTHR19282">
    <property type="entry name" value="TETRASPANIN"/>
    <property type="match status" value="1"/>
</dbReference>
<feature type="transmembrane region" description="Helical" evidence="5">
    <location>
        <begin position="13"/>
        <end position="38"/>
    </location>
</feature>
<evidence type="ECO:0000313" key="7">
    <source>
        <dbReference type="Proteomes" id="UP000261540"/>
    </source>
</evidence>
<accession>A0A3B3R5B1</accession>
<dbReference type="STRING" id="1676925.ENSPKIP00000013095"/>
<evidence type="ECO:0000256" key="3">
    <source>
        <dbReference type="ARBA" id="ARBA00022989"/>
    </source>
</evidence>
<evidence type="ECO:0000313" key="6">
    <source>
        <dbReference type="Ensembl" id="ENSPKIP00000013095.1"/>
    </source>
</evidence>
<protein>
    <submittedName>
        <fullName evidence="6">CD9 molecule</fullName>
    </submittedName>
</protein>
<dbReference type="PANTHER" id="PTHR19282:SF163">
    <property type="entry name" value="CD9 ANTIGEN"/>
    <property type="match status" value="1"/>
</dbReference>
<comment type="subcellular location">
    <subcellularLocation>
        <location evidence="1">Membrane</location>
        <topology evidence="1">Multi-pass membrane protein</topology>
    </subcellularLocation>
</comment>
<dbReference type="Pfam" id="PF00335">
    <property type="entry name" value="Tetraspanin"/>
    <property type="match status" value="1"/>
</dbReference>
<reference evidence="6" key="2">
    <citation type="submission" date="2025-09" db="UniProtKB">
        <authorList>
            <consortium name="Ensembl"/>
        </authorList>
    </citation>
    <scope>IDENTIFICATION</scope>
</reference>
<evidence type="ECO:0000256" key="1">
    <source>
        <dbReference type="ARBA" id="ARBA00004141"/>
    </source>
</evidence>
<feature type="transmembrane region" description="Helical" evidence="5">
    <location>
        <begin position="50"/>
        <end position="75"/>
    </location>
</feature>
<dbReference type="AlphaFoldDB" id="A0A3B3R5B1"/>
<keyword evidence="2 5" id="KW-0812">Transmembrane</keyword>
<proteinExistence type="predicted"/>
<organism evidence="6 7">
    <name type="scientific">Paramormyrops kingsleyae</name>
    <dbReference type="NCBI Taxonomy" id="1676925"/>
    <lineage>
        <taxon>Eukaryota</taxon>
        <taxon>Metazoa</taxon>
        <taxon>Chordata</taxon>
        <taxon>Craniata</taxon>
        <taxon>Vertebrata</taxon>
        <taxon>Euteleostomi</taxon>
        <taxon>Actinopterygii</taxon>
        <taxon>Neopterygii</taxon>
        <taxon>Teleostei</taxon>
        <taxon>Osteoglossocephala</taxon>
        <taxon>Osteoglossomorpha</taxon>
        <taxon>Osteoglossiformes</taxon>
        <taxon>Mormyridae</taxon>
        <taxon>Paramormyrops</taxon>
    </lineage>
</organism>
<keyword evidence="7" id="KW-1185">Reference proteome</keyword>
<keyword evidence="3 5" id="KW-1133">Transmembrane helix</keyword>
<reference evidence="6" key="1">
    <citation type="submission" date="2025-08" db="UniProtKB">
        <authorList>
            <consortium name="Ensembl"/>
        </authorList>
    </citation>
    <scope>IDENTIFICATION</scope>
</reference>
<dbReference type="PRINTS" id="PR00259">
    <property type="entry name" value="TMFOUR"/>
</dbReference>
<dbReference type="InterPro" id="IPR018499">
    <property type="entry name" value="Tetraspanin/Peripherin"/>
</dbReference>
<dbReference type="GeneTree" id="ENSGT00940000155083"/>
<evidence type="ECO:0000256" key="5">
    <source>
        <dbReference type="SAM" id="Phobius"/>
    </source>
</evidence>
<name>A0A3B3R5B1_9TELE</name>
<evidence type="ECO:0000256" key="2">
    <source>
        <dbReference type="ARBA" id="ARBA00022692"/>
    </source>
</evidence>